<feature type="non-terminal residue" evidence="1">
    <location>
        <position position="1"/>
    </location>
</feature>
<accession>A0ACA9SGZ5</accession>
<organism evidence="1 2">
    <name type="scientific">Racocetra persica</name>
    <dbReference type="NCBI Taxonomy" id="160502"/>
    <lineage>
        <taxon>Eukaryota</taxon>
        <taxon>Fungi</taxon>
        <taxon>Fungi incertae sedis</taxon>
        <taxon>Mucoromycota</taxon>
        <taxon>Glomeromycotina</taxon>
        <taxon>Glomeromycetes</taxon>
        <taxon>Diversisporales</taxon>
        <taxon>Gigasporaceae</taxon>
        <taxon>Racocetra</taxon>
    </lineage>
</organism>
<name>A0ACA9SGZ5_9GLOM</name>
<proteinExistence type="predicted"/>
<dbReference type="Proteomes" id="UP000789920">
    <property type="component" value="Unassembled WGS sequence"/>
</dbReference>
<reference evidence="1" key="1">
    <citation type="submission" date="2021-06" db="EMBL/GenBank/DDBJ databases">
        <authorList>
            <person name="Kallberg Y."/>
            <person name="Tangrot J."/>
            <person name="Rosling A."/>
        </authorList>
    </citation>
    <scope>NUCLEOTIDE SEQUENCE</scope>
    <source>
        <strain evidence="1">MA461A</strain>
    </source>
</reference>
<sequence length="75" mass="8734">SEKFIDTHPIQSAPTLSHLTISTRVHKFLQNYKTELQKVNFDLFPEFNDGNEGLSRDEFLEARESLSNLCEVYED</sequence>
<protein>
    <submittedName>
        <fullName evidence="1">23277_t:CDS:1</fullName>
    </submittedName>
</protein>
<feature type="non-terminal residue" evidence="1">
    <location>
        <position position="75"/>
    </location>
</feature>
<comment type="caution">
    <text evidence="1">The sequence shown here is derived from an EMBL/GenBank/DDBJ whole genome shotgun (WGS) entry which is preliminary data.</text>
</comment>
<dbReference type="EMBL" id="CAJVQC010114344">
    <property type="protein sequence ID" value="CAG8836320.1"/>
    <property type="molecule type" value="Genomic_DNA"/>
</dbReference>
<evidence type="ECO:0000313" key="1">
    <source>
        <dbReference type="EMBL" id="CAG8836320.1"/>
    </source>
</evidence>
<evidence type="ECO:0000313" key="2">
    <source>
        <dbReference type="Proteomes" id="UP000789920"/>
    </source>
</evidence>
<gene>
    <name evidence="1" type="ORF">RPERSI_LOCUS29892</name>
</gene>
<keyword evidence="2" id="KW-1185">Reference proteome</keyword>